<accession>A0A821BHK1</accession>
<keyword evidence="5 6" id="KW-0472">Membrane</keyword>
<evidence type="ECO:0000256" key="3">
    <source>
        <dbReference type="ARBA" id="ARBA00022692"/>
    </source>
</evidence>
<dbReference type="Proteomes" id="UP000663851">
    <property type="component" value="Unassembled WGS sequence"/>
</dbReference>
<protein>
    <recommendedName>
        <fullName evidence="14">Transmembrane protein</fullName>
    </recommendedName>
</protein>
<evidence type="ECO:0000313" key="11">
    <source>
        <dbReference type="EMBL" id="CAF4674285.1"/>
    </source>
</evidence>
<dbReference type="Proteomes" id="UP000663838">
    <property type="component" value="Unassembled WGS sequence"/>
</dbReference>
<evidence type="ECO:0000256" key="2">
    <source>
        <dbReference type="ARBA" id="ARBA00006325"/>
    </source>
</evidence>
<keyword evidence="13" id="KW-1185">Reference proteome</keyword>
<organism evidence="10 12">
    <name type="scientific">Rotaria socialis</name>
    <dbReference type="NCBI Taxonomy" id="392032"/>
    <lineage>
        <taxon>Eukaryota</taxon>
        <taxon>Metazoa</taxon>
        <taxon>Spiralia</taxon>
        <taxon>Gnathifera</taxon>
        <taxon>Rotifera</taxon>
        <taxon>Eurotatoria</taxon>
        <taxon>Bdelloidea</taxon>
        <taxon>Philodinida</taxon>
        <taxon>Philodinidae</taxon>
        <taxon>Rotaria</taxon>
    </lineage>
</organism>
<gene>
    <name evidence="8" type="ORF">HFQ381_LOCUS14937</name>
    <name evidence="10" type="ORF">QYT958_LOCUS10900</name>
    <name evidence="11" type="ORF">TOA249_LOCUS15460</name>
    <name evidence="9" type="ORF">TSG867_LOCUS22109</name>
    <name evidence="7" type="ORF">UJA718_LOCUS4423</name>
</gene>
<dbReference type="EMBL" id="CAJOBS010001006">
    <property type="protein sequence ID" value="CAF4674285.1"/>
    <property type="molecule type" value="Genomic_DNA"/>
</dbReference>
<dbReference type="PANTHER" id="PTHR22779:SF6">
    <property type="entry name" value="SD17342P"/>
    <property type="match status" value="1"/>
</dbReference>
<dbReference type="PANTHER" id="PTHR22779">
    <property type="entry name" value="SD17342P"/>
    <property type="match status" value="1"/>
</dbReference>
<dbReference type="AlphaFoldDB" id="A0A821BHK1"/>
<evidence type="ECO:0000313" key="12">
    <source>
        <dbReference type="Proteomes" id="UP000663848"/>
    </source>
</evidence>
<evidence type="ECO:0000256" key="4">
    <source>
        <dbReference type="ARBA" id="ARBA00022989"/>
    </source>
</evidence>
<feature type="transmembrane region" description="Helical" evidence="6">
    <location>
        <begin position="59"/>
        <end position="82"/>
    </location>
</feature>
<dbReference type="Proteomes" id="UP000663862">
    <property type="component" value="Unassembled WGS sequence"/>
</dbReference>
<evidence type="ECO:0000313" key="8">
    <source>
        <dbReference type="EMBL" id="CAF4322880.1"/>
    </source>
</evidence>
<comment type="subcellular location">
    <subcellularLocation>
        <location evidence="1">Membrane</location>
        <topology evidence="1">Multi-pass membrane protein</topology>
    </subcellularLocation>
</comment>
<dbReference type="EMBL" id="CAJOBP010000355">
    <property type="protein sequence ID" value="CAF4166673.1"/>
    <property type="molecule type" value="Genomic_DNA"/>
</dbReference>
<keyword evidence="4 6" id="KW-1133">Transmembrane helix</keyword>
<dbReference type="EMBL" id="CAJOBQ010001772">
    <property type="protein sequence ID" value="CAF4514514.1"/>
    <property type="molecule type" value="Genomic_DNA"/>
</dbReference>
<dbReference type="Proteomes" id="UP000663873">
    <property type="component" value="Unassembled WGS sequence"/>
</dbReference>
<evidence type="ECO:0000256" key="5">
    <source>
        <dbReference type="ARBA" id="ARBA00023136"/>
    </source>
</evidence>
<keyword evidence="3 6" id="KW-0812">Transmembrane</keyword>
<dbReference type="EMBL" id="CAJOBO010000995">
    <property type="protein sequence ID" value="CAF4322880.1"/>
    <property type="molecule type" value="Genomic_DNA"/>
</dbReference>
<evidence type="ECO:0000313" key="9">
    <source>
        <dbReference type="EMBL" id="CAF4514514.1"/>
    </source>
</evidence>
<sequence>MPEITKDLSFRRILDSLKLTPKHRLVEFGGSPFFFHYIYLFKCVIYNPFIFNKDIWAEIFLWCFMTSIVVHLIATIVAIISLRSHKIGRWYSIVIILAGIITPIVPSALTSALLSAIFYAASVEIKPFFCFILGVGQTGVILFFSFLKILSTL</sequence>
<comment type="caution">
    <text evidence="10">The sequence shown here is derived from an EMBL/GenBank/DDBJ whole genome shotgun (WGS) entry which is preliminary data.</text>
</comment>
<dbReference type="Proteomes" id="UP000663848">
    <property type="component" value="Unassembled WGS sequence"/>
</dbReference>
<comment type="similarity">
    <text evidence="2">Belongs to the TMEM170 family.</text>
</comment>
<evidence type="ECO:0000256" key="6">
    <source>
        <dbReference type="SAM" id="Phobius"/>
    </source>
</evidence>
<name>A0A821BHK1_9BILA</name>
<dbReference type="Pfam" id="PF10190">
    <property type="entry name" value="Tmemb_170"/>
    <property type="match status" value="1"/>
</dbReference>
<feature type="transmembrane region" description="Helical" evidence="6">
    <location>
        <begin position="94"/>
        <end position="119"/>
    </location>
</feature>
<dbReference type="EMBL" id="CAJOBR010001242">
    <property type="protein sequence ID" value="CAF4590945.1"/>
    <property type="molecule type" value="Genomic_DNA"/>
</dbReference>
<dbReference type="GO" id="GO:0016020">
    <property type="term" value="C:membrane"/>
    <property type="evidence" value="ECO:0007669"/>
    <property type="project" value="UniProtKB-SubCell"/>
</dbReference>
<evidence type="ECO:0000256" key="1">
    <source>
        <dbReference type="ARBA" id="ARBA00004141"/>
    </source>
</evidence>
<reference evidence="10" key="1">
    <citation type="submission" date="2021-02" db="EMBL/GenBank/DDBJ databases">
        <authorList>
            <person name="Nowell W R."/>
        </authorList>
    </citation>
    <scope>NUCLEOTIDE SEQUENCE</scope>
</reference>
<feature type="transmembrane region" description="Helical" evidence="6">
    <location>
        <begin position="25"/>
        <end position="47"/>
    </location>
</feature>
<dbReference type="InterPro" id="IPR019334">
    <property type="entry name" value="TMEM170A/B/YPR153W-like"/>
</dbReference>
<evidence type="ECO:0000313" key="10">
    <source>
        <dbReference type="EMBL" id="CAF4590945.1"/>
    </source>
</evidence>
<proteinExistence type="inferred from homology"/>
<evidence type="ECO:0008006" key="14">
    <source>
        <dbReference type="Google" id="ProtNLM"/>
    </source>
</evidence>
<feature type="transmembrane region" description="Helical" evidence="6">
    <location>
        <begin position="125"/>
        <end position="147"/>
    </location>
</feature>
<evidence type="ECO:0000313" key="13">
    <source>
        <dbReference type="Proteomes" id="UP000663873"/>
    </source>
</evidence>
<evidence type="ECO:0000313" key="7">
    <source>
        <dbReference type="EMBL" id="CAF4166673.1"/>
    </source>
</evidence>